<dbReference type="AlphaFoldDB" id="A0A955RJR9"/>
<feature type="non-terminal residue" evidence="2">
    <location>
        <position position="215"/>
    </location>
</feature>
<sequence length="215" mass="23512">MRLIKFVLTISIVMTLGVLFRINSEAVMQPVYICATFSDGYVPSVGEGFFYFRDRRGGYPPLITNGGEGTNDRFIENGKEEVPNGNVVDINNYSSVNCSKFTPWQALNNNQRAWLRNSTVNVPSIGNKPRQDQPNNASAWGCSESPLYFSLFIPNYNCSTATLTLTSNDTPIGTQYINCTPNITVSPTPSLTPTPVPSPTPSLTPTPIPTPTPLP</sequence>
<organism evidence="2 3">
    <name type="scientific">Candidatus Dojkabacteria bacterium</name>
    <dbReference type="NCBI Taxonomy" id="2099670"/>
    <lineage>
        <taxon>Bacteria</taxon>
        <taxon>Candidatus Dojkabacteria</taxon>
    </lineage>
</organism>
<evidence type="ECO:0000256" key="1">
    <source>
        <dbReference type="SAM" id="MobiDB-lite"/>
    </source>
</evidence>
<reference evidence="2" key="1">
    <citation type="submission" date="2020-04" db="EMBL/GenBank/DDBJ databases">
        <authorList>
            <person name="Zhang T."/>
        </authorList>
    </citation>
    <scope>NUCLEOTIDE SEQUENCE</scope>
    <source>
        <strain evidence="2">HKST-UBA14</strain>
    </source>
</reference>
<comment type="caution">
    <text evidence="2">The sequence shown here is derived from an EMBL/GenBank/DDBJ whole genome shotgun (WGS) entry which is preliminary data.</text>
</comment>
<dbReference type="Proteomes" id="UP000783287">
    <property type="component" value="Unassembled WGS sequence"/>
</dbReference>
<evidence type="ECO:0000313" key="3">
    <source>
        <dbReference type="Proteomes" id="UP000783287"/>
    </source>
</evidence>
<gene>
    <name evidence="2" type="ORF">KC909_04920</name>
</gene>
<accession>A0A955RJR9</accession>
<reference evidence="2" key="2">
    <citation type="journal article" date="2021" name="Microbiome">
        <title>Successional dynamics and alternative stable states in a saline activated sludge microbial community over 9 years.</title>
        <authorList>
            <person name="Wang Y."/>
            <person name="Ye J."/>
            <person name="Ju F."/>
            <person name="Liu L."/>
            <person name="Boyd J.A."/>
            <person name="Deng Y."/>
            <person name="Parks D.H."/>
            <person name="Jiang X."/>
            <person name="Yin X."/>
            <person name="Woodcroft B.J."/>
            <person name="Tyson G.W."/>
            <person name="Hugenholtz P."/>
            <person name="Polz M.F."/>
            <person name="Zhang T."/>
        </authorList>
    </citation>
    <scope>NUCLEOTIDE SEQUENCE</scope>
    <source>
        <strain evidence="2">HKST-UBA14</strain>
    </source>
</reference>
<name>A0A955RJR9_9BACT</name>
<protein>
    <submittedName>
        <fullName evidence="2">Uncharacterized protein</fullName>
    </submittedName>
</protein>
<feature type="region of interest" description="Disordered" evidence="1">
    <location>
        <begin position="187"/>
        <end position="215"/>
    </location>
</feature>
<evidence type="ECO:0000313" key="2">
    <source>
        <dbReference type="EMBL" id="MCA9383685.1"/>
    </source>
</evidence>
<proteinExistence type="predicted"/>
<dbReference type="EMBL" id="JAGQLK010000113">
    <property type="protein sequence ID" value="MCA9383685.1"/>
    <property type="molecule type" value="Genomic_DNA"/>
</dbReference>
<feature type="compositionally biased region" description="Pro residues" evidence="1">
    <location>
        <begin position="190"/>
        <end position="215"/>
    </location>
</feature>